<evidence type="ECO:0000256" key="1">
    <source>
        <dbReference type="SAM" id="MobiDB-lite"/>
    </source>
</evidence>
<organism evidence="2 3">
    <name type="scientific">Plectosphaerella cucumerina</name>
    <dbReference type="NCBI Taxonomy" id="40658"/>
    <lineage>
        <taxon>Eukaryota</taxon>
        <taxon>Fungi</taxon>
        <taxon>Dikarya</taxon>
        <taxon>Ascomycota</taxon>
        <taxon>Pezizomycotina</taxon>
        <taxon>Sordariomycetes</taxon>
        <taxon>Hypocreomycetidae</taxon>
        <taxon>Glomerellales</taxon>
        <taxon>Plectosphaerellaceae</taxon>
        <taxon>Plectosphaerella</taxon>
    </lineage>
</organism>
<dbReference type="Proteomes" id="UP000813385">
    <property type="component" value="Unassembled WGS sequence"/>
</dbReference>
<protein>
    <submittedName>
        <fullName evidence="2">Uncharacterized protein</fullName>
    </submittedName>
</protein>
<feature type="compositionally biased region" description="Basic and acidic residues" evidence="1">
    <location>
        <begin position="81"/>
        <end position="90"/>
    </location>
</feature>
<sequence>MSSQDQRLKDTIEGRAPVPTTQSNGIQDATSTSLGFGVQSSGPADGTEAKNTEWVSPENARKGPENPNVDAEQLATLAEGKVADAVDRKSGTQRVPGQTVVEDNYAGDLERKKEEQAEARQAIKQDRQAGFDVDGSLSGGRTGTEDNRDV</sequence>
<dbReference type="EMBL" id="JAGPXD010000002">
    <property type="protein sequence ID" value="KAH7368661.1"/>
    <property type="molecule type" value="Genomic_DNA"/>
</dbReference>
<accession>A0A8K0TKU4</accession>
<feature type="region of interest" description="Disordered" evidence="1">
    <location>
        <begin position="1"/>
        <end position="150"/>
    </location>
</feature>
<proteinExistence type="predicted"/>
<keyword evidence="3" id="KW-1185">Reference proteome</keyword>
<reference evidence="2" key="1">
    <citation type="journal article" date="2021" name="Nat. Commun.">
        <title>Genetic determinants of endophytism in the Arabidopsis root mycobiome.</title>
        <authorList>
            <person name="Mesny F."/>
            <person name="Miyauchi S."/>
            <person name="Thiergart T."/>
            <person name="Pickel B."/>
            <person name="Atanasova L."/>
            <person name="Karlsson M."/>
            <person name="Huettel B."/>
            <person name="Barry K.W."/>
            <person name="Haridas S."/>
            <person name="Chen C."/>
            <person name="Bauer D."/>
            <person name="Andreopoulos W."/>
            <person name="Pangilinan J."/>
            <person name="LaButti K."/>
            <person name="Riley R."/>
            <person name="Lipzen A."/>
            <person name="Clum A."/>
            <person name="Drula E."/>
            <person name="Henrissat B."/>
            <person name="Kohler A."/>
            <person name="Grigoriev I.V."/>
            <person name="Martin F.M."/>
            <person name="Hacquard S."/>
        </authorList>
    </citation>
    <scope>NUCLEOTIDE SEQUENCE</scope>
    <source>
        <strain evidence="2">MPI-CAGE-AT-0016</strain>
    </source>
</reference>
<gene>
    <name evidence="2" type="ORF">B0T11DRAFT_326816</name>
</gene>
<dbReference type="AlphaFoldDB" id="A0A8K0TKU4"/>
<evidence type="ECO:0000313" key="2">
    <source>
        <dbReference type="EMBL" id="KAH7368661.1"/>
    </source>
</evidence>
<feature type="compositionally biased region" description="Polar residues" evidence="1">
    <location>
        <begin position="19"/>
        <end position="42"/>
    </location>
</feature>
<feature type="compositionally biased region" description="Basic and acidic residues" evidence="1">
    <location>
        <begin position="1"/>
        <end position="13"/>
    </location>
</feature>
<comment type="caution">
    <text evidence="2">The sequence shown here is derived from an EMBL/GenBank/DDBJ whole genome shotgun (WGS) entry which is preliminary data.</text>
</comment>
<dbReference type="OrthoDB" id="3438962at2759"/>
<name>A0A8K0TKU4_9PEZI</name>
<feature type="compositionally biased region" description="Basic and acidic residues" evidence="1">
    <location>
        <begin position="108"/>
        <end position="129"/>
    </location>
</feature>
<evidence type="ECO:0000313" key="3">
    <source>
        <dbReference type="Proteomes" id="UP000813385"/>
    </source>
</evidence>